<dbReference type="AlphaFoldDB" id="A0A183FZ26"/>
<dbReference type="InterPro" id="IPR035979">
    <property type="entry name" value="RBD_domain_sf"/>
</dbReference>
<evidence type="ECO:0000313" key="4">
    <source>
        <dbReference type="Proteomes" id="UP000050761"/>
    </source>
</evidence>
<evidence type="ECO:0000259" key="2">
    <source>
        <dbReference type="PROSITE" id="PS50102"/>
    </source>
</evidence>
<dbReference type="Pfam" id="PF00076">
    <property type="entry name" value="RRM_1"/>
    <property type="match status" value="1"/>
</dbReference>
<dbReference type="GO" id="GO:0003729">
    <property type="term" value="F:mRNA binding"/>
    <property type="evidence" value="ECO:0007669"/>
    <property type="project" value="TreeGrafter"/>
</dbReference>
<dbReference type="Gene3D" id="3.30.70.330">
    <property type="match status" value="1"/>
</dbReference>
<dbReference type="EMBL" id="UZAH01028146">
    <property type="protein sequence ID" value="VDO98024.1"/>
    <property type="molecule type" value="Genomic_DNA"/>
</dbReference>
<dbReference type="WBParaSite" id="HPBE_0001396401-mRNA-1">
    <property type="protein sequence ID" value="HPBE_0001396401-mRNA-1"/>
    <property type="gene ID" value="HPBE_0001396401"/>
</dbReference>
<evidence type="ECO:0000256" key="1">
    <source>
        <dbReference type="PROSITE-ProRule" id="PRU00176"/>
    </source>
</evidence>
<dbReference type="OrthoDB" id="272703at2759"/>
<keyword evidence="1" id="KW-0694">RNA-binding</keyword>
<evidence type="ECO:0000313" key="5">
    <source>
        <dbReference type="WBParaSite" id="HPBE_0001396401-mRNA-1"/>
    </source>
</evidence>
<feature type="domain" description="RRM" evidence="2">
    <location>
        <begin position="8"/>
        <end position="94"/>
    </location>
</feature>
<name>A0A183FZ26_HELPZ</name>
<keyword evidence="4" id="KW-1185">Reference proteome</keyword>
<dbReference type="SUPFAM" id="SSF54928">
    <property type="entry name" value="RNA-binding domain, RBD"/>
    <property type="match status" value="1"/>
</dbReference>
<sequence length="100" mass="11072">MMQQNRGLSVYVGNLSYETAEEAIGQMFNQAGQVTNVRIVTDRVTGCPKYFDFCEFTDGAGAHHQNVVNSFNGKDLTVARCALTSPARIDLSLNFVAFFR</sequence>
<dbReference type="InterPro" id="IPR012677">
    <property type="entry name" value="Nucleotide-bd_a/b_plait_sf"/>
</dbReference>
<reference evidence="3 4" key="1">
    <citation type="submission" date="2018-11" db="EMBL/GenBank/DDBJ databases">
        <authorList>
            <consortium name="Pathogen Informatics"/>
        </authorList>
    </citation>
    <scope>NUCLEOTIDE SEQUENCE [LARGE SCALE GENOMIC DNA]</scope>
</reference>
<dbReference type="PANTHER" id="PTHR45735">
    <property type="entry name" value="CLEAVAGE STIMULATION FACTOR SUBUNIT 2"/>
    <property type="match status" value="1"/>
</dbReference>
<accession>A0A183FZ26</accession>
<gene>
    <name evidence="3" type="ORF">HPBE_LOCUS13965</name>
</gene>
<dbReference type="InterPro" id="IPR000504">
    <property type="entry name" value="RRM_dom"/>
</dbReference>
<dbReference type="PANTHER" id="PTHR45735:SF2">
    <property type="entry name" value="CLEAVAGE STIMULATION FACTOR SUBUNIT 2"/>
    <property type="match status" value="1"/>
</dbReference>
<protein>
    <submittedName>
        <fullName evidence="5">RRM domain-containing protein</fullName>
    </submittedName>
</protein>
<dbReference type="SMART" id="SM00360">
    <property type="entry name" value="RRM"/>
    <property type="match status" value="1"/>
</dbReference>
<dbReference type="Proteomes" id="UP000050761">
    <property type="component" value="Unassembled WGS sequence"/>
</dbReference>
<reference evidence="5" key="2">
    <citation type="submission" date="2019-09" db="UniProtKB">
        <authorList>
            <consortium name="WormBaseParasite"/>
        </authorList>
    </citation>
    <scope>IDENTIFICATION</scope>
</reference>
<accession>A0A3P8AQW6</accession>
<dbReference type="GO" id="GO:0005847">
    <property type="term" value="C:mRNA cleavage and polyadenylation specificity factor complex"/>
    <property type="evidence" value="ECO:0007669"/>
    <property type="project" value="TreeGrafter"/>
</dbReference>
<dbReference type="PROSITE" id="PS50102">
    <property type="entry name" value="RRM"/>
    <property type="match status" value="1"/>
</dbReference>
<organism evidence="4 5">
    <name type="scientific">Heligmosomoides polygyrus</name>
    <name type="common">Parasitic roundworm</name>
    <dbReference type="NCBI Taxonomy" id="6339"/>
    <lineage>
        <taxon>Eukaryota</taxon>
        <taxon>Metazoa</taxon>
        <taxon>Ecdysozoa</taxon>
        <taxon>Nematoda</taxon>
        <taxon>Chromadorea</taxon>
        <taxon>Rhabditida</taxon>
        <taxon>Rhabditina</taxon>
        <taxon>Rhabditomorpha</taxon>
        <taxon>Strongyloidea</taxon>
        <taxon>Heligmosomidae</taxon>
        <taxon>Heligmosomoides</taxon>
    </lineage>
</organism>
<evidence type="ECO:0000313" key="3">
    <source>
        <dbReference type="EMBL" id="VDO98024.1"/>
    </source>
</evidence>
<proteinExistence type="predicted"/>